<comment type="caution">
    <text evidence="1">The sequence shown here is derived from an EMBL/GenBank/DDBJ whole genome shotgun (WGS) entry which is preliminary data.</text>
</comment>
<sequence>MNLHDDDGLGENLVCVIYDVGLFAAPKSAPAASDVLTHPTSQPSQITERWSFMSRREKIETMLADDPTDTFLRYSLAMEYRSEGDHETSLVKLRELFTDEPPYVPAFFMAAQQLVDLGRVDEARAILRDGIEQARTQNDSHAAAEMSELLSSIGMLGEEDDL</sequence>
<evidence type="ECO:0000313" key="2">
    <source>
        <dbReference type="Proteomes" id="UP000225740"/>
    </source>
</evidence>
<accession>A0A2G1VXF8</accession>
<dbReference type="SUPFAM" id="SSF48452">
    <property type="entry name" value="TPR-like"/>
    <property type="match status" value="1"/>
</dbReference>
<dbReference type="Proteomes" id="UP000225740">
    <property type="component" value="Unassembled WGS sequence"/>
</dbReference>
<reference evidence="1 2" key="1">
    <citation type="submission" date="2017-06" db="EMBL/GenBank/DDBJ databases">
        <title>Description of Rhodopirellula bahusiensis sp. nov.</title>
        <authorList>
            <person name="Kizina J."/>
            <person name="Harder J."/>
        </authorList>
    </citation>
    <scope>NUCLEOTIDE SEQUENCE [LARGE SCALE GENOMIC DNA]</scope>
    <source>
        <strain evidence="1 2">SWK21</strain>
    </source>
</reference>
<evidence type="ECO:0000313" key="1">
    <source>
        <dbReference type="EMBL" id="PHQ31421.1"/>
    </source>
</evidence>
<dbReference type="RefSeq" id="WP_099264446.1">
    <property type="nucleotide sequence ID" value="NZ_NIZW01000051.1"/>
</dbReference>
<name>A0A2G1VXF8_9BACT</name>
<gene>
    <name evidence="1" type="ORF">CEE69_31155</name>
</gene>
<proteinExistence type="predicted"/>
<dbReference type="GeneID" id="90612260"/>
<dbReference type="AlphaFoldDB" id="A0A2G1VXF8"/>
<keyword evidence="2" id="KW-1185">Reference proteome</keyword>
<dbReference type="Pfam" id="PF14559">
    <property type="entry name" value="TPR_19"/>
    <property type="match status" value="1"/>
</dbReference>
<dbReference type="EMBL" id="NIZW01000051">
    <property type="protein sequence ID" value="PHQ31421.1"/>
    <property type="molecule type" value="Genomic_DNA"/>
</dbReference>
<protein>
    <recommendedName>
        <fullName evidence="3">Tetratricopeptide repeat protein</fullName>
    </recommendedName>
</protein>
<organism evidence="1 2">
    <name type="scientific">Rhodopirellula bahusiensis</name>
    <dbReference type="NCBI Taxonomy" id="2014065"/>
    <lineage>
        <taxon>Bacteria</taxon>
        <taxon>Pseudomonadati</taxon>
        <taxon>Planctomycetota</taxon>
        <taxon>Planctomycetia</taxon>
        <taxon>Pirellulales</taxon>
        <taxon>Pirellulaceae</taxon>
        <taxon>Rhodopirellula</taxon>
    </lineage>
</organism>
<evidence type="ECO:0008006" key="3">
    <source>
        <dbReference type="Google" id="ProtNLM"/>
    </source>
</evidence>
<dbReference type="Gene3D" id="1.25.40.10">
    <property type="entry name" value="Tetratricopeptide repeat domain"/>
    <property type="match status" value="1"/>
</dbReference>
<dbReference type="InterPro" id="IPR011990">
    <property type="entry name" value="TPR-like_helical_dom_sf"/>
</dbReference>
<dbReference type="OrthoDB" id="280886at2"/>